<name>A0A4P8IZH7_9BURK</name>
<evidence type="ECO:0000313" key="2">
    <source>
        <dbReference type="EMBL" id="QCP54782.1"/>
    </source>
</evidence>
<gene>
    <name evidence="2" type="ORF">FAZ95_22220</name>
</gene>
<organism evidence="2 3">
    <name type="scientific">Trinickia violacea</name>
    <dbReference type="NCBI Taxonomy" id="2571746"/>
    <lineage>
        <taxon>Bacteria</taxon>
        <taxon>Pseudomonadati</taxon>
        <taxon>Pseudomonadota</taxon>
        <taxon>Betaproteobacteria</taxon>
        <taxon>Burkholderiales</taxon>
        <taxon>Burkholderiaceae</taxon>
        <taxon>Trinickia</taxon>
    </lineage>
</organism>
<keyword evidence="3" id="KW-1185">Reference proteome</keyword>
<dbReference type="Proteomes" id="UP000298656">
    <property type="component" value="Chromosome 2"/>
</dbReference>
<reference evidence="2 3" key="1">
    <citation type="submission" date="2019-05" db="EMBL/GenBank/DDBJ databases">
        <title>Burkholderia sp. DHOD12, isolated from subtropical forest soil.</title>
        <authorList>
            <person name="Gao Z.-H."/>
            <person name="Qiu L.-H."/>
        </authorList>
    </citation>
    <scope>NUCLEOTIDE SEQUENCE [LARGE SCALE GENOMIC DNA]</scope>
    <source>
        <strain evidence="2 3">DHOD12</strain>
    </source>
</reference>
<dbReference type="InterPro" id="IPR021551">
    <property type="entry name" value="DUF3005"/>
</dbReference>
<sequence length="154" mass="17054">MVVREADRATDEPVLQPGPLGLTSQRPHSVDMNNDGSFDSTVDTDGKYREAARLANGQPISPDELTCSEATLDNNVPEASDGLAGFDSRVGCNKVLLALKPGYDVVDKGVQLTQIPYLQMHGKMRRSVNDIDWIWELQHTRATRIFEIRPAKPH</sequence>
<evidence type="ECO:0000256" key="1">
    <source>
        <dbReference type="SAM" id="MobiDB-lite"/>
    </source>
</evidence>
<dbReference type="OrthoDB" id="9017565at2"/>
<proteinExistence type="predicted"/>
<feature type="compositionally biased region" description="Polar residues" evidence="1">
    <location>
        <begin position="22"/>
        <end position="40"/>
    </location>
</feature>
<dbReference type="KEGG" id="tvl:FAZ95_22220"/>
<dbReference type="AlphaFoldDB" id="A0A4P8IZH7"/>
<dbReference type="EMBL" id="CP040078">
    <property type="protein sequence ID" value="QCP54782.1"/>
    <property type="molecule type" value="Genomic_DNA"/>
</dbReference>
<evidence type="ECO:0000313" key="3">
    <source>
        <dbReference type="Proteomes" id="UP000298656"/>
    </source>
</evidence>
<protein>
    <submittedName>
        <fullName evidence="2">DUF3005 domain-containing protein</fullName>
    </submittedName>
</protein>
<dbReference type="Pfam" id="PF11448">
    <property type="entry name" value="DUF3005"/>
    <property type="match status" value="1"/>
</dbReference>
<feature type="compositionally biased region" description="Basic and acidic residues" evidence="1">
    <location>
        <begin position="1"/>
        <end position="11"/>
    </location>
</feature>
<feature type="region of interest" description="Disordered" evidence="1">
    <location>
        <begin position="1"/>
        <end position="40"/>
    </location>
</feature>
<accession>A0A4P8IZH7</accession>